<dbReference type="AlphaFoldDB" id="A0A8S9ZWZ7"/>
<keyword evidence="2" id="KW-1185">Reference proteome</keyword>
<name>A0A8S9ZWZ7_9BILA</name>
<dbReference type="EMBL" id="JABEBT010000017">
    <property type="protein sequence ID" value="KAF7637791.1"/>
    <property type="molecule type" value="Genomic_DNA"/>
</dbReference>
<evidence type="ECO:0000313" key="2">
    <source>
        <dbReference type="Proteomes" id="UP000605970"/>
    </source>
</evidence>
<proteinExistence type="predicted"/>
<sequence>MKYYERFLGGFDVADYELHKREVRDINTSILRLMNDWKKNKEL</sequence>
<organism evidence="1 2">
    <name type="scientific">Meloidogyne graminicola</name>
    <dbReference type="NCBI Taxonomy" id="189291"/>
    <lineage>
        <taxon>Eukaryota</taxon>
        <taxon>Metazoa</taxon>
        <taxon>Ecdysozoa</taxon>
        <taxon>Nematoda</taxon>
        <taxon>Chromadorea</taxon>
        <taxon>Rhabditida</taxon>
        <taxon>Tylenchina</taxon>
        <taxon>Tylenchomorpha</taxon>
        <taxon>Tylenchoidea</taxon>
        <taxon>Meloidogynidae</taxon>
        <taxon>Meloidogyninae</taxon>
        <taxon>Meloidogyne</taxon>
    </lineage>
</organism>
<accession>A0A8S9ZWZ7</accession>
<evidence type="ECO:0000313" key="1">
    <source>
        <dbReference type="EMBL" id="KAF7637791.1"/>
    </source>
</evidence>
<dbReference type="Proteomes" id="UP000605970">
    <property type="component" value="Unassembled WGS sequence"/>
</dbReference>
<comment type="caution">
    <text evidence="1">The sequence shown here is derived from an EMBL/GenBank/DDBJ whole genome shotgun (WGS) entry which is preliminary data.</text>
</comment>
<gene>
    <name evidence="1" type="ORF">Mgra_00002765</name>
</gene>
<protein>
    <submittedName>
        <fullName evidence="1">Uncharacterized protein</fullName>
    </submittedName>
</protein>
<reference evidence="1" key="1">
    <citation type="journal article" date="2020" name="Ecol. Evol.">
        <title>Genome structure and content of the rice root-knot nematode (Meloidogyne graminicola).</title>
        <authorList>
            <person name="Phan N.T."/>
            <person name="Danchin E.G.J."/>
            <person name="Klopp C."/>
            <person name="Perfus-Barbeoch L."/>
            <person name="Kozlowski D.K."/>
            <person name="Koutsovoulos G.D."/>
            <person name="Lopez-Roques C."/>
            <person name="Bouchez O."/>
            <person name="Zahm M."/>
            <person name="Besnard G."/>
            <person name="Bellafiore S."/>
        </authorList>
    </citation>
    <scope>NUCLEOTIDE SEQUENCE</scope>
    <source>
        <strain evidence="1">VN-18</strain>
    </source>
</reference>